<accession>A0ABX6EQK9</accession>
<dbReference type="InterPro" id="IPR044998">
    <property type="entry name" value="Timeless"/>
</dbReference>
<organism evidence="12 13">
    <name type="scientific">Kluyveromyces marxianus</name>
    <name type="common">Yeast</name>
    <name type="synonym">Candida kefyr</name>
    <dbReference type="NCBI Taxonomy" id="4911"/>
    <lineage>
        <taxon>Eukaryota</taxon>
        <taxon>Fungi</taxon>
        <taxon>Dikarya</taxon>
        <taxon>Ascomycota</taxon>
        <taxon>Saccharomycotina</taxon>
        <taxon>Saccharomycetes</taxon>
        <taxon>Saccharomycetales</taxon>
        <taxon>Saccharomycetaceae</taxon>
        <taxon>Kluyveromyces</taxon>
    </lineage>
</organism>
<evidence type="ECO:0000313" key="13">
    <source>
        <dbReference type="Proteomes" id="UP000422736"/>
    </source>
</evidence>
<evidence type="ECO:0000256" key="5">
    <source>
        <dbReference type="ARBA" id="ARBA00022880"/>
    </source>
</evidence>
<evidence type="ECO:0000259" key="11">
    <source>
        <dbReference type="Pfam" id="PF04821"/>
    </source>
</evidence>
<reference evidence="12 13" key="1">
    <citation type="submission" date="2016-03" db="EMBL/GenBank/DDBJ databases">
        <title>How can Kluyveromyces marxianus grow so fast - potential evolutionary course in Saccharomyces Complex revealed by comparative genomics.</title>
        <authorList>
            <person name="Mo W."/>
            <person name="Lu W."/>
            <person name="Yang X."/>
            <person name="Qi J."/>
            <person name="Lv H."/>
        </authorList>
    </citation>
    <scope>NUCLEOTIDE SEQUENCE [LARGE SCALE GENOMIC DNA]</scope>
    <source>
        <strain evidence="12 13">FIM1</strain>
    </source>
</reference>
<dbReference type="Proteomes" id="UP000422736">
    <property type="component" value="Chromosome 1"/>
</dbReference>
<keyword evidence="4" id="KW-0227">DNA damage</keyword>
<protein>
    <recommendedName>
        <fullName evidence="3">Topoisomerase 1-associated factor 1</fullName>
    </recommendedName>
</protein>
<feature type="region of interest" description="Disordered" evidence="10">
    <location>
        <begin position="971"/>
        <end position="1012"/>
    </location>
</feature>
<evidence type="ECO:0000256" key="4">
    <source>
        <dbReference type="ARBA" id="ARBA00022763"/>
    </source>
</evidence>
<keyword evidence="7" id="KW-0539">Nucleus</keyword>
<dbReference type="Pfam" id="PF04821">
    <property type="entry name" value="TIMELESS"/>
    <property type="match status" value="1"/>
</dbReference>
<keyword evidence="8" id="KW-0469">Meiosis</keyword>
<feature type="compositionally biased region" description="Basic residues" evidence="10">
    <location>
        <begin position="978"/>
        <end position="997"/>
    </location>
</feature>
<evidence type="ECO:0000256" key="9">
    <source>
        <dbReference type="ARBA" id="ARBA00023306"/>
    </source>
</evidence>
<evidence type="ECO:0000256" key="2">
    <source>
        <dbReference type="ARBA" id="ARBA00008174"/>
    </source>
</evidence>
<feature type="compositionally biased region" description="Polar residues" evidence="10">
    <location>
        <begin position="1107"/>
        <end position="1120"/>
    </location>
</feature>
<feature type="region of interest" description="Disordered" evidence="10">
    <location>
        <begin position="1103"/>
        <end position="1156"/>
    </location>
</feature>
<name>A0ABX6EQK9_KLUMA</name>
<evidence type="ECO:0000256" key="3">
    <source>
        <dbReference type="ARBA" id="ARBA00021529"/>
    </source>
</evidence>
<dbReference type="EMBL" id="CP015054">
    <property type="protein sequence ID" value="QGN14106.1"/>
    <property type="molecule type" value="Genomic_DNA"/>
</dbReference>
<keyword evidence="13" id="KW-1185">Reference proteome</keyword>
<evidence type="ECO:0000256" key="6">
    <source>
        <dbReference type="ARBA" id="ARBA00023204"/>
    </source>
</evidence>
<evidence type="ECO:0000313" key="12">
    <source>
        <dbReference type="EMBL" id="QGN14106.1"/>
    </source>
</evidence>
<dbReference type="InterPro" id="IPR006906">
    <property type="entry name" value="Timeless_N"/>
</dbReference>
<dbReference type="PANTHER" id="PTHR22940:SF4">
    <property type="entry name" value="PROTEIN TIMELESS HOMOLOG"/>
    <property type="match status" value="1"/>
</dbReference>
<evidence type="ECO:0000256" key="10">
    <source>
        <dbReference type="SAM" id="MobiDB-lite"/>
    </source>
</evidence>
<evidence type="ECO:0000256" key="1">
    <source>
        <dbReference type="ARBA" id="ARBA00004123"/>
    </source>
</evidence>
<gene>
    <name evidence="12" type="primary">TOF1</name>
    <name evidence="12" type="ORF">FIM1_757</name>
</gene>
<keyword evidence="9" id="KW-0131">Cell cycle</keyword>
<comment type="similarity">
    <text evidence="2">Belongs to the timeless family.</text>
</comment>
<dbReference type="PANTHER" id="PTHR22940">
    <property type="entry name" value="TIMEOUT/TIMELESS-2"/>
    <property type="match status" value="1"/>
</dbReference>
<feature type="compositionally biased region" description="Acidic residues" evidence="10">
    <location>
        <begin position="1126"/>
        <end position="1140"/>
    </location>
</feature>
<keyword evidence="6" id="KW-0234">DNA repair</keyword>
<evidence type="ECO:0000256" key="7">
    <source>
        <dbReference type="ARBA" id="ARBA00023242"/>
    </source>
</evidence>
<feature type="domain" description="Timeless N-terminal" evidence="11">
    <location>
        <begin position="55"/>
        <end position="373"/>
    </location>
</feature>
<comment type="subcellular location">
    <subcellularLocation>
        <location evidence="1">Nucleus</location>
    </subcellularLocation>
</comment>
<keyword evidence="5" id="KW-0236">DNA replication inhibitor</keyword>
<proteinExistence type="inferred from homology"/>
<sequence>MTEEPSSNLATEDGPNILDQKTYEDVSYTIIKARIGMLATAIGGPDHSSDSANPPYKIGDDCLACIKDLIRWFKLVDDKQKKWDVEMATAEFKILQNDLIPIMLDWETKSSSAARKSKKTGEDISVFFPNKAYYDRIALGCLQLMVLMTWPLIITDQSSYNQVNYYYELKKHQLLYKHAILSTENGKVLKAAIRLALNVMQRDRLDRTSRDDSLIRMVLHFIKNIVAIEPGEVTISSVKRLKKPLTAEEMLPTNIRQDDISINSVIDAFDKNKVFGFLLTISSSLTESVDEEFVNLPLLELMFFMTKDINPERLFKSSKKKYDVNVNHEISESNLSNSGKQLSELLAKEHEKKINVIKNTSSRHSRFGGLLSIRTPQNTRLTVASNSVNMNDDAALQEIDSRKKWNKSIRMRLDVIEGLSSTFLNTEGSTAHITIENLQKLKEFLSNFVDSSFNLLLRKVTDHFTSEIQDQLSLHKIEYMLFISWFIKFQRIRCLFEKDTSPDYVAGVLLDECYIMFMKYMRESYDHKNWPVIHAGMLLFTEYLNFLLSLDDSWQNDIYAVIGKLLGENMLQLLSALPKSASSHSSQYIKSCINMTHVVLKTFDRFNEKSSLAVESKRKRKVNLKHLTIEKFAKEHDIDYEEAFELLEEQFKKVTINFDRVFRGYLNEATLSMYIKYLQSFKEIEVPVLSRILKFLQRVFVDAKEEILLYRIDFLILCKEILGPQGLPLASDIRHQFSRFIEYFLHRFRKKLMKMPSLYVSILFPMIHDSQIAYYMKNGTMKPTTAKYDIVVPSVFVNIEDEDAIPDKVLKDMHIGILVSSLIDDGYEELVDSLLSNLLSILERLKQQSSDSALTDQPQKITYNVDHNEIKRALHQQADFRRLLIITGFAIPDENNDECYFSRTNDINEIHESIDTIKKYKSLPFESSSGKPASYYLSYAQSSDDHYDNYGSEVENDDYFQELETMERRIAGRELTKGKAKSKSTIKKVGSKKRRRSSHSESLSDDSRDIPSTKSTIVSKEYIYDSDDDDPRFSTIFFENEKYLRQLLDKNKGALSSEQYERFTQFCQERLENDGVVRSDFSDLFDNSLSMNVNGMHEGLKEHTSLSEEQQNDVETQQIIDSNDLSSDEYNSESENDEDDIPVRKRSRAQLSFDNV</sequence>
<evidence type="ECO:0000256" key="8">
    <source>
        <dbReference type="ARBA" id="ARBA00023254"/>
    </source>
</evidence>